<evidence type="ECO:0000313" key="3">
    <source>
        <dbReference type="EMBL" id="MCJ8502311.1"/>
    </source>
</evidence>
<feature type="transmembrane region" description="Helical" evidence="2">
    <location>
        <begin position="7"/>
        <end position="25"/>
    </location>
</feature>
<evidence type="ECO:0000256" key="2">
    <source>
        <dbReference type="SAM" id="Phobius"/>
    </source>
</evidence>
<keyword evidence="1" id="KW-0175">Coiled coil</keyword>
<dbReference type="RefSeq" id="WP_246912861.1">
    <property type="nucleotide sequence ID" value="NZ_JALJRB010000024.1"/>
</dbReference>
<keyword evidence="2" id="KW-0812">Transmembrane</keyword>
<dbReference type="EMBL" id="JALJRB010000024">
    <property type="protein sequence ID" value="MCJ8502311.1"/>
    <property type="molecule type" value="Genomic_DNA"/>
</dbReference>
<evidence type="ECO:0000313" key="4">
    <source>
        <dbReference type="Proteomes" id="UP001165427"/>
    </source>
</evidence>
<keyword evidence="2" id="KW-1133">Transmembrane helix</keyword>
<dbReference type="Proteomes" id="UP001165427">
    <property type="component" value="Unassembled WGS sequence"/>
</dbReference>
<protein>
    <submittedName>
        <fullName evidence="3">Uncharacterized protein</fullName>
    </submittedName>
</protein>
<sequence>MDKTIRYLLILFAVVGFGLLGYHWIGHWHTNAVEQAVNDEKALCRQRLEQLQDRIDALTARMDTGPPVDDLSEVFGPHLPTDTTRPEQVDCNRITTQVAAFFNYLDGKGYVTEAGLEMRAETFFDETLERLAATTPTNVGELNNLYGLLRNVTHLYRVLGKDRLLLIKQILDEEGAVLEPAMAVIFSWLTVCAEGRPVDGEPPRLQPLYEYAAYFLNTMGGRGYLLRRDSKMRMLINYYALLTLDMANEHRRNAYGVDIRPHLDYLFYDINNQRGLMYRERYLAQLAALRNKYF</sequence>
<proteinExistence type="predicted"/>
<keyword evidence="4" id="KW-1185">Reference proteome</keyword>
<feature type="coiled-coil region" evidence="1">
    <location>
        <begin position="34"/>
        <end position="61"/>
    </location>
</feature>
<name>A0AA41R5R9_9BACT</name>
<reference evidence="3" key="1">
    <citation type="submission" date="2022-04" db="EMBL/GenBank/DDBJ databases">
        <title>Desulfatitalea alkaliphila sp. nov., a novel anaerobic sulfate-reducing bacterium isolated from terrestrial mud volcano, Taman Peninsula, Russia.</title>
        <authorList>
            <person name="Khomyakova M.A."/>
            <person name="Merkel A.Y."/>
            <person name="Slobodkin A.I."/>
        </authorList>
    </citation>
    <scope>NUCLEOTIDE SEQUENCE</scope>
    <source>
        <strain evidence="3">M08but</strain>
    </source>
</reference>
<organism evidence="3 4">
    <name type="scientific">Desulfatitalea alkaliphila</name>
    <dbReference type="NCBI Taxonomy" id="2929485"/>
    <lineage>
        <taxon>Bacteria</taxon>
        <taxon>Pseudomonadati</taxon>
        <taxon>Thermodesulfobacteriota</taxon>
        <taxon>Desulfobacteria</taxon>
        <taxon>Desulfobacterales</taxon>
        <taxon>Desulfosarcinaceae</taxon>
        <taxon>Desulfatitalea</taxon>
    </lineage>
</organism>
<accession>A0AA41R5R9</accession>
<keyword evidence="2" id="KW-0472">Membrane</keyword>
<comment type="caution">
    <text evidence="3">The sequence shown here is derived from an EMBL/GenBank/DDBJ whole genome shotgun (WGS) entry which is preliminary data.</text>
</comment>
<gene>
    <name evidence="3" type="ORF">MRX98_17130</name>
</gene>
<evidence type="ECO:0000256" key="1">
    <source>
        <dbReference type="SAM" id="Coils"/>
    </source>
</evidence>
<dbReference type="AlphaFoldDB" id="A0AA41R5R9"/>